<reference evidence="1 2" key="2">
    <citation type="submission" date="2020-07" db="EMBL/GenBank/DDBJ databases">
        <authorList>
            <person name="Yu X."/>
        </authorList>
    </citation>
    <scope>NUCLEOTIDE SEQUENCE [LARGE SCALE GENOMIC DNA]</scope>
    <source>
        <strain evidence="2">24</strain>
    </source>
</reference>
<organism evidence="1 2">
    <name type="scientific">Mycobacterium vicinigordonae</name>
    <dbReference type="NCBI Taxonomy" id="1719132"/>
    <lineage>
        <taxon>Bacteria</taxon>
        <taxon>Bacillati</taxon>
        <taxon>Actinomycetota</taxon>
        <taxon>Actinomycetes</taxon>
        <taxon>Mycobacteriales</taxon>
        <taxon>Mycobacteriaceae</taxon>
        <taxon>Mycobacterium</taxon>
    </lineage>
</organism>
<accession>A0A7D6EAL0</accession>
<dbReference type="AlphaFoldDB" id="A0A7D6EAL0"/>
<evidence type="ECO:0000313" key="1">
    <source>
        <dbReference type="EMBL" id="QLL08765.1"/>
    </source>
</evidence>
<reference evidence="2" key="1">
    <citation type="submission" date="2020-07" db="EMBL/GenBank/DDBJ databases">
        <title>Description of Mycobacterium gordonae subsp. intergordonae subsp.nov. and Mycobacterium gordonae subsp. gordonae subsp. nov.</title>
        <authorList>
            <person name="Yu X."/>
        </authorList>
    </citation>
    <scope>NUCLEOTIDE SEQUENCE [LARGE SCALE GENOMIC DNA]</scope>
    <source>
        <strain evidence="2">24</strain>
    </source>
</reference>
<dbReference type="InterPro" id="IPR045390">
    <property type="entry name" value="ABC-3C_MC3"/>
</dbReference>
<gene>
    <name evidence="1" type="ORF">H0P51_07595</name>
</gene>
<evidence type="ECO:0000313" key="2">
    <source>
        <dbReference type="Proteomes" id="UP000510682"/>
    </source>
</evidence>
<dbReference type="EMBL" id="CP059165">
    <property type="protein sequence ID" value="QLL08765.1"/>
    <property type="molecule type" value="Genomic_DNA"/>
</dbReference>
<dbReference type="KEGG" id="mgor:H0P51_07595"/>
<protein>
    <submittedName>
        <fullName evidence="1">Uncharacterized protein</fullName>
    </submittedName>
</protein>
<keyword evidence="2" id="KW-1185">Reference proteome</keyword>
<name>A0A7D6EAL0_9MYCO</name>
<proteinExistence type="predicted"/>
<sequence>MTSSTVMEQWSERTPAVADLLNPALMATIIAAAASQYESRGGSRMPFELSYLAAPLVLHRDTRAALPVRVDSHLAKWVTAHEVLAAGFGARAKALAEPVREGLRFGLRIGAIELDGGRIAGSFRSRTPAKIGDIGEIVKKAGFVGRWFTQIESSATAFALLGVEV</sequence>
<dbReference type="Proteomes" id="UP000510682">
    <property type="component" value="Chromosome"/>
</dbReference>
<reference evidence="2" key="3">
    <citation type="submission" date="2023-07" db="EMBL/GenBank/DDBJ databases">
        <title>Description of Mycobacterium gordonae subsp. intergordonae subsp.nov. and Mycobacterium gordonae subsp. gordonae subsp. nov.</title>
        <authorList>
            <person name="Huang H."/>
        </authorList>
    </citation>
    <scope>NUCLEOTIDE SEQUENCE [LARGE SCALE GENOMIC DNA]</scope>
    <source>
        <strain evidence="2">24</strain>
    </source>
</reference>
<dbReference type="Pfam" id="PF20131">
    <property type="entry name" value="MC3"/>
    <property type="match status" value="1"/>
</dbReference>